<reference evidence="9 10" key="1">
    <citation type="journal article" date="2014" name="Int. J. Syst. Evol. Microbiol.">
        <title>Complete genome sequence of Corynebacterium casei LMG S-19264T (=DSM 44701T), isolated from a smear-ripened cheese.</title>
        <authorList>
            <consortium name="US DOE Joint Genome Institute (JGI-PGF)"/>
            <person name="Walter F."/>
            <person name="Albersmeier A."/>
            <person name="Kalinowski J."/>
            <person name="Ruckert C."/>
        </authorList>
    </citation>
    <scope>NUCLEOTIDE SEQUENCE [LARGE SCALE GENOMIC DNA]</scope>
    <source>
        <strain evidence="9 10">CGMCC 1.15358</strain>
    </source>
</reference>
<accession>A0A916Y693</accession>
<feature type="transmembrane region" description="Helical" evidence="7">
    <location>
        <begin position="151"/>
        <end position="169"/>
    </location>
</feature>
<gene>
    <name evidence="9" type="ORF">GCM10010989_02650</name>
</gene>
<dbReference type="Pfam" id="PF03458">
    <property type="entry name" value="Gly_transporter"/>
    <property type="match status" value="2"/>
</dbReference>
<feature type="domain" description="Glycine transporter" evidence="8">
    <location>
        <begin position="10"/>
        <end position="81"/>
    </location>
</feature>
<evidence type="ECO:0000256" key="7">
    <source>
        <dbReference type="SAM" id="Phobius"/>
    </source>
</evidence>
<keyword evidence="10" id="KW-1185">Reference proteome</keyword>
<dbReference type="OrthoDB" id="9791874at2"/>
<evidence type="ECO:0000256" key="3">
    <source>
        <dbReference type="ARBA" id="ARBA00022475"/>
    </source>
</evidence>
<comment type="similarity">
    <text evidence="2">Belongs to the UPF0126 family.</text>
</comment>
<dbReference type="EMBL" id="BMIO01000001">
    <property type="protein sequence ID" value="GGD32093.1"/>
    <property type="molecule type" value="Genomic_DNA"/>
</dbReference>
<dbReference type="AlphaFoldDB" id="A0A916Y693"/>
<dbReference type="PANTHER" id="PTHR30506">
    <property type="entry name" value="INNER MEMBRANE PROTEIN"/>
    <property type="match status" value="1"/>
</dbReference>
<evidence type="ECO:0000256" key="5">
    <source>
        <dbReference type="ARBA" id="ARBA00022989"/>
    </source>
</evidence>
<comment type="subcellular location">
    <subcellularLocation>
        <location evidence="1">Cell membrane</location>
        <topology evidence="1">Multi-pass membrane protein</topology>
    </subcellularLocation>
</comment>
<feature type="domain" description="Glycine transporter" evidence="8">
    <location>
        <begin position="94"/>
        <end position="166"/>
    </location>
</feature>
<comment type="caution">
    <text evidence="9">The sequence shown here is derived from an EMBL/GenBank/DDBJ whole genome shotgun (WGS) entry which is preliminary data.</text>
</comment>
<keyword evidence="4 7" id="KW-0812">Transmembrane</keyword>
<proteinExistence type="inferred from homology"/>
<dbReference type="GO" id="GO:0005886">
    <property type="term" value="C:plasma membrane"/>
    <property type="evidence" value="ECO:0007669"/>
    <property type="project" value="UniProtKB-SubCell"/>
</dbReference>
<protein>
    <recommendedName>
        <fullName evidence="8">Glycine transporter domain-containing protein</fullName>
    </recommendedName>
</protein>
<sequence length="214" mass="22468">MMNLLATFPWFEMLGTFVFALSGAIVAAHLRQTFVTVCFFAFLTGVGGGSVRDVMLGQEAFWIADPYAGPVVLIAALLAWFSPVRWWEGRLLEWADAIGLAAFAALGTAKALSFGVAPISAVVLGIVSGCVGGIIRDVVAGVPSILMRPELYVTAAALSALTATVLLMLDMPRAPALAIATVLGIALRGAALVWRIELPAYSRHGSDPDHPTSA</sequence>
<keyword evidence="6 7" id="KW-0472">Membrane</keyword>
<feature type="transmembrane region" description="Helical" evidence="7">
    <location>
        <begin position="34"/>
        <end position="55"/>
    </location>
</feature>
<dbReference type="PANTHER" id="PTHR30506:SF3">
    <property type="entry name" value="UPF0126 INNER MEMBRANE PROTEIN YADS-RELATED"/>
    <property type="match status" value="1"/>
</dbReference>
<feature type="transmembrane region" description="Helical" evidence="7">
    <location>
        <begin position="67"/>
        <end position="87"/>
    </location>
</feature>
<keyword evidence="3" id="KW-1003">Cell membrane</keyword>
<evidence type="ECO:0000256" key="2">
    <source>
        <dbReference type="ARBA" id="ARBA00008193"/>
    </source>
</evidence>
<dbReference type="Proteomes" id="UP000598997">
    <property type="component" value="Unassembled WGS sequence"/>
</dbReference>
<organism evidence="9 10">
    <name type="scientific">Croceicoccus pelagius</name>
    <dbReference type="NCBI Taxonomy" id="1703341"/>
    <lineage>
        <taxon>Bacteria</taxon>
        <taxon>Pseudomonadati</taxon>
        <taxon>Pseudomonadota</taxon>
        <taxon>Alphaproteobacteria</taxon>
        <taxon>Sphingomonadales</taxon>
        <taxon>Erythrobacteraceae</taxon>
        <taxon>Croceicoccus</taxon>
    </lineage>
</organism>
<feature type="transmembrane region" description="Helical" evidence="7">
    <location>
        <begin position="175"/>
        <end position="194"/>
    </location>
</feature>
<name>A0A916Y693_9SPHN</name>
<dbReference type="InterPro" id="IPR005115">
    <property type="entry name" value="Gly_transporter"/>
</dbReference>
<feature type="transmembrane region" description="Helical" evidence="7">
    <location>
        <begin position="6"/>
        <end position="27"/>
    </location>
</feature>
<evidence type="ECO:0000259" key="8">
    <source>
        <dbReference type="Pfam" id="PF03458"/>
    </source>
</evidence>
<dbReference type="RefSeq" id="WP_066765627.1">
    <property type="nucleotide sequence ID" value="NZ_BMIO01000001.1"/>
</dbReference>
<evidence type="ECO:0000313" key="9">
    <source>
        <dbReference type="EMBL" id="GGD32093.1"/>
    </source>
</evidence>
<evidence type="ECO:0000313" key="10">
    <source>
        <dbReference type="Proteomes" id="UP000598997"/>
    </source>
</evidence>
<evidence type="ECO:0000256" key="4">
    <source>
        <dbReference type="ARBA" id="ARBA00022692"/>
    </source>
</evidence>
<evidence type="ECO:0000256" key="6">
    <source>
        <dbReference type="ARBA" id="ARBA00023136"/>
    </source>
</evidence>
<keyword evidence="5 7" id="KW-1133">Transmembrane helix</keyword>
<feature type="transmembrane region" description="Helical" evidence="7">
    <location>
        <begin position="119"/>
        <end position="139"/>
    </location>
</feature>
<evidence type="ECO:0000256" key="1">
    <source>
        <dbReference type="ARBA" id="ARBA00004651"/>
    </source>
</evidence>